<accession>A0A0N4ZP39</accession>
<keyword evidence="1" id="KW-1133">Transmembrane helix</keyword>
<dbReference type="AlphaFoldDB" id="A0A0N4ZP39"/>
<sequence length="246" mass="28476">MIKDNLTSQIDFESLFNTFREHQFPYYADIGVFSFRAPRHHPHSISAGIQLIESTDRIHLKDRPSAYYYHFNKNINLQYFNQLSDRICLTTATPMQIEKAVNNTDEIKLFFFCDGFCCEQVCCSMNPVLLSLLFTFIAVLILIVISLFVVWRHKNQRKQFEYNSLKQGFDHELTRQEARVTSINHPKTAVACKTDSVFSKTSKVKTFLFGGGRQLLTDDVLLCEDEFDEDVMELQNDALIAEGVFV</sequence>
<dbReference type="WBParaSite" id="PTRK_0001030100.1">
    <property type="protein sequence ID" value="PTRK_0001030100.1"/>
    <property type="gene ID" value="PTRK_0001030100"/>
</dbReference>
<evidence type="ECO:0000256" key="1">
    <source>
        <dbReference type="SAM" id="Phobius"/>
    </source>
</evidence>
<evidence type="ECO:0000313" key="2">
    <source>
        <dbReference type="Proteomes" id="UP000038045"/>
    </source>
</evidence>
<reference evidence="3" key="1">
    <citation type="submission" date="2017-02" db="UniProtKB">
        <authorList>
            <consortium name="WormBaseParasite"/>
        </authorList>
    </citation>
    <scope>IDENTIFICATION</scope>
</reference>
<evidence type="ECO:0000313" key="3">
    <source>
        <dbReference type="WBParaSite" id="PTRK_0001030100.1"/>
    </source>
</evidence>
<keyword evidence="1" id="KW-0812">Transmembrane</keyword>
<feature type="transmembrane region" description="Helical" evidence="1">
    <location>
        <begin position="128"/>
        <end position="151"/>
    </location>
</feature>
<dbReference type="Proteomes" id="UP000038045">
    <property type="component" value="Unplaced"/>
</dbReference>
<proteinExistence type="predicted"/>
<name>A0A0N4ZP39_PARTI</name>
<keyword evidence="2" id="KW-1185">Reference proteome</keyword>
<keyword evidence="1" id="KW-0472">Membrane</keyword>
<protein>
    <submittedName>
        <fullName evidence="3">CX domain-containing protein</fullName>
    </submittedName>
</protein>
<organism evidence="2 3">
    <name type="scientific">Parastrongyloides trichosuri</name>
    <name type="common">Possum-specific nematode worm</name>
    <dbReference type="NCBI Taxonomy" id="131310"/>
    <lineage>
        <taxon>Eukaryota</taxon>
        <taxon>Metazoa</taxon>
        <taxon>Ecdysozoa</taxon>
        <taxon>Nematoda</taxon>
        <taxon>Chromadorea</taxon>
        <taxon>Rhabditida</taxon>
        <taxon>Tylenchina</taxon>
        <taxon>Panagrolaimomorpha</taxon>
        <taxon>Strongyloidoidea</taxon>
        <taxon>Strongyloididae</taxon>
        <taxon>Parastrongyloides</taxon>
    </lineage>
</organism>